<keyword evidence="1" id="KW-0175">Coiled coil</keyword>
<feature type="coiled-coil region" evidence="1">
    <location>
        <begin position="118"/>
        <end position="145"/>
    </location>
</feature>
<organism evidence="2 3">
    <name type="scientific">Triangularia setosa</name>
    <dbReference type="NCBI Taxonomy" id="2587417"/>
    <lineage>
        <taxon>Eukaryota</taxon>
        <taxon>Fungi</taxon>
        <taxon>Dikarya</taxon>
        <taxon>Ascomycota</taxon>
        <taxon>Pezizomycotina</taxon>
        <taxon>Sordariomycetes</taxon>
        <taxon>Sordariomycetidae</taxon>
        <taxon>Sordariales</taxon>
        <taxon>Podosporaceae</taxon>
        <taxon>Triangularia</taxon>
    </lineage>
</organism>
<name>A0AAN6VZR0_9PEZI</name>
<comment type="caution">
    <text evidence="2">The sequence shown here is derived from an EMBL/GenBank/DDBJ whole genome shotgun (WGS) entry which is preliminary data.</text>
</comment>
<evidence type="ECO:0000256" key="1">
    <source>
        <dbReference type="SAM" id="Coils"/>
    </source>
</evidence>
<sequence>MNKPQPFTRASVLMAGNNRDPVTASGQINSYNEHCPQAFGEMNYCNRQALGETNHDHGYNSQPFGETNHLHEHTPQAATTIGTMSSHQVSHNQYSTTIGPLPHENESASIRDAKLFREKMKEQEVIELKTRLAGLEAEAKVTRERLIQLHYQDSQSDQSLTPTPTASQALIPNQTNVINSISDLSKFFSADVIFNPGARDCGFPRTFEVMACAAKRLQDAIADCSKIIDNSRKESGLKQIRIGLNKEKAEKMSLRDRELMSWELLFRARDAQAECLVPRHHYAKLPKIVRYPSFEARWDAVVHYLQHCKAVVENLTTADHLDRVVAGPDSELKKRGRNNKGNTKRGKVFASIAKGSIVVNDGKAVNNDETFNDNETANNVSLEPLASGNNVDEERLSTNYGTSVESLSPGNIETPYGSSPYTDTSLVAPTLQATNAFLLPSHEEGALWQPHNYDAPTGFDVDAFDFDSAPVEKGPIQSC</sequence>
<keyword evidence="3" id="KW-1185">Reference proteome</keyword>
<protein>
    <submittedName>
        <fullName evidence="2">Uncharacterized protein</fullName>
    </submittedName>
</protein>
<gene>
    <name evidence="2" type="ORF">QBC36DRAFT_366127</name>
</gene>
<evidence type="ECO:0000313" key="2">
    <source>
        <dbReference type="EMBL" id="KAK4171541.1"/>
    </source>
</evidence>
<reference evidence="2" key="2">
    <citation type="submission" date="2023-05" db="EMBL/GenBank/DDBJ databases">
        <authorList>
            <consortium name="Lawrence Berkeley National Laboratory"/>
            <person name="Steindorff A."/>
            <person name="Hensen N."/>
            <person name="Bonometti L."/>
            <person name="Westerberg I."/>
            <person name="Brannstrom I.O."/>
            <person name="Guillou S."/>
            <person name="Cros-Aarteil S."/>
            <person name="Calhoun S."/>
            <person name="Haridas S."/>
            <person name="Kuo A."/>
            <person name="Mondo S."/>
            <person name="Pangilinan J."/>
            <person name="Riley R."/>
            <person name="Labutti K."/>
            <person name="Andreopoulos B."/>
            <person name="Lipzen A."/>
            <person name="Chen C."/>
            <person name="Yanf M."/>
            <person name="Daum C."/>
            <person name="Ng V."/>
            <person name="Clum A."/>
            <person name="Ohm R."/>
            <person name="Martin F."/>
            <person name="Silar P."/>
            <person name="Natvig D."/>
            <person name="Lalanne C."/>
            <person name="Gautier V."/>
            <person name="Ament-Velasquez S.L."/>
            <person name="Kruys A."/>
            <person name="Hutchinson M.I."/>
            <person name="Powell A.J."/>
            <person name="Barry K."/>
            <person name="Miller A.N."/>
            <person name="Grigoriev I.V."/>
            <person name="Debuchy R."/>
            <person name="Gladieux P."/>
            <person name="Thoren M.H."/>
            <person name="Johannesson H."/>
        </authorList>
    </citation>
    <scope>NUCLEOTIDE SEQUENCE</scope>
    <source>
        <strain evidence="2">CBS 892.96</strain>
    </source>
</reference>
<dbReference type="Proteomes" id="UP001302321">
    <property type="component" value="Unassembled WGS sequence"/>
</dbReference>
<evidence type="ECO:0000313" key="3">
    <source>
        <dbReference type="Proteomes" id="UP001302321"/>
    </source>
</evidence>
<reference evidence="2" key="1">
    <citation type="journal article" date="2023" name="Mol. Phylogenet. Evol.">
        <title>Genome-scale phylogeny and comparative genomics of the fungal order Sordariales.</title>
        <authorList>
            <person name="Hensen N."/>
            <person name="Bonometti L."/>
            <person name="Westerberg I."/>
            <person name="Brannstrom I.O."/>
            <person name="Guillou S."/>
            <person name="Cros-Aarteil S."/>
            <person name="Calhoun S."/>
            <person name="Haridas S."/>
            <person name="Kuo A."/>
            <person name="Mondo S."/>
            <person name="Pangilinan J."/>
            <person name="Riley R."/>
            <person name="LaButti K."/>
            <person name="Andreopoulos B."/>
            <person name="Lipzen A."/>
            <person name="Chen C."/>
            <person name="Yan M."/>
            <person name="Daum C."/>
            <person name="Ng V."/>
            <person name="Clum A."/>
            <person name="Steindorff A."/>
            <person name="Ohm R.A."/>
            <person name="Martin F."/>
            <person name="Silar P."/>
            <person name="Natvig D.O."/>
            <person name="Lalanne C."/>
            <person name="Gautier V."/>
            <person name="Ament-Velasquez S.L."/>
            <person name="Kruys A."/>
            <person name="Hutchinson M.I."/>
            <person name="Powell A.J."/>
            <person name="Barry K."/>
            <person name="Miller A.N."/>
            <person name="Grigoriev I.V."/>
            <person name="Debuchy R."/>
            <person name="Gladieux P."/>
            <person name="Hiltunen Thoren M."/>
            <person name="Johannesson H."/>
        </authorList>
    </citation>
    <scope>NUCLEOTIDE SEQUENCE</scope>
    <source>
        <strain evidence="2">CBS 892.96</strain>
    </source>
</reference>
<dbReference type="AlphaFoldDB" id="A0AAN6VZR0"/>
<proteinExistence type="predicted"/>
<accession>A0AAN6VZR0</accession>
<dbReference type="EMBL" id="MU866544">
    <property type="protein sequence ID" value="KAK4171541.1"/>
    <property type="molecule type" value="Genomic_DNA"/>
</dbReference>